<sequence length="181" mass="20897">MISEGSELWQYLSPNQRTLAEDGEHILKDSALHENPEPTDYSYLVFPYAKMYEGFLKQLFLDLGIISDHAYGSERFRIGKALSPNLVRRLGGHSAYGQVEHQFGKDLATRLWHTWKEGRNLVFHYFPHNYRALSREQAEDLIAGIVETMNDAVKRTKVLTRAHGKIEERFGRFDNRGVQTA</sequence>
<gene>
    <name evidence="1" type="ORF">A2Z33_03450</name>
</gene>
<protein>
    <recommendedName>
        <fullName evidence="3">Bacterial toxin RNase RnlA/LsoA DBD domain-containing protein</fullName>
    </recommendedName>
</protein>
<reference evidence="1 2" key="1">
    <citation type="journal article" date="2016" name="Nat. Commun.">
        <title>Thousands of microbial genomes shed light on interconnected biogeochemical processes in an aquifer system.</title>
        <authorList>
            <person name="Anantharaman K."/>
            <person name="Brown C.T."/>
            <person name="Hug L.A."/>
            <person name="Sharon I."/>
            <person name="Castelle C.J."/>
            <person name="Probst A.J."/>
            <person name="Thomas B.C."/>
            <person name="Singh A."/>
            <person name="Wilkins M.J."/>
            <person name="Karaoz U."/>
            <person name="Brodie E.L."/>
            <person name="Williams K.H."/>
            <person name="Hubbard S.S."/>
            <person name="Banfield J.F."/>
        </authorList>
    </citation>
    <scope>NUCLEOTIDE SEQUENCE [LARGE SCALE GENOMIC DNA]</scope>
</reference>
<evidence type="ECO:0000313" key="2">
    <source>
        <dbReference type="Proteomes" id="UP000178448"/>
    </source>
</evidence>
<organism evidence="1 2">
    <name type="scientific">Candidatus Gottesmanbacteria bacterium RBG_16_52_11</name>
    <dbReference type="NCBI Taxonomy" id="1798374"/>
    <lineage>
        <taxon>Bacteria</taxon>
        <taxon>Candidatus Gottesmaniibacteriota</taxon>
    </lineage>
</organism>
<dbReference type="Proteomes" id="UP000178448">
    <property type="component" value="Unassembled WGS sequence"/>
</dbReference>
<evidence type="ECO:0000313" key="1">
    <source>
        <dbReference type="EMBL" id="OGG04185.1"/>
    </source>
</evidence>
<dbReference type="STRING" id="1798374.A2Z33_03450"/>
<evidence type="ECO:0008006" key="3">
    <source>
        <dbReference type="Google" id="ProtNLM"/>
    </source>
</evidence>
<accession>A0A1F5YVN4</accession>
<proteinExistence type="predicted"/>
<name>A0A1F5YVN4_9BACT</name>
<comment type="caution">
    <text evidence="1">The sequence shown here is derived from an EMBL/GenBank/DDBJ whole genome shotgun (WGS) entry which is preliminary data.</text>
</comment>
<dbReference type="EMBL" id="MFJD01000004">
    <property type="protein sequence ID" value="OGG04185.1"/>
    <property type="molecule type" value="Genomic_DNA"/>
</dbReference>
<dbReference type="AlphaFoldDB" id="A0A1F5YVN4"/>